<evidence type="ECO:0000313" key="1">
    <source>
        <dbReference type="EMBL" id="KAL2913611.1"/>
    </source>
</evidence>
<name>A0ABR4N262_9FUNG</name>
<protein>
    <submittedName>
        <fullName evidence="1">Uncharacterized protein</fullName>
    </submittedName>
</protein>
<dbReference type="EMBL" id="JADGIZ020000044">
    <property type="protein sequence ID" value="KAL2913611.1"/>
    <property type="molecule type" value="Genomic_DNA"/>
</dbReference>
<reference evidence="1 2" key="1">
    <citation type="submission" date="2023-09" db="EMBL/GenBank/DDBJ databases">
        <title>Pangenome analysis of Batrachochytrium dendrobatidis and related Chytrids.</title>
        <authorList>
            <person name="Yacoub M.N."/>
            <person name="Stajich J.E."/>
            <person name="James T.Y."/>
        </authorList>
    </citation>
    <scope>NUCLEOTIDE SEQUENCE [LARGE SCALE GENOMIC DNA]</scope>
    <source>
        <strain evidence="1 2">JEL0888</strain>
    </source>
</reference>
<comment type="caution">
    <text evidence="1">The sequence shown here is derived from an EMBL/GenBank/DDBJ whole genome shotgun (WGS) entry which is preliminary data.</text>
</comment>
<keyword evidence="2" id="KW-1185">Reference proteome</keyword>
<accession>A0ABR4N262</accession>
<evidence type="ECO:0000313" key="2">
    <source>
        <dbReference type="Proteomes" id="UP001527925"/>
    </source>
</evidence>
<proteinExistence type="predicted"/>
<sequence>MRKLDASLTWVRKLNRAQVALTEDAANFVVRQYAAAGLPHRAMEWMTAALFPVGVRLSQQSVMALLAAVGNSAPEDSRRGSEHISLSELWSHVCPPAEQWPSQPPSGLASSPLSQRPSLPAAVVAAFALAHGRIGNIDGALEALRVLGRPQSPLSSSLQRHERQLLDELLRSVCLAPKPNVRDAIKVWKALCDAYGPEHASAFWLLRSVRSKDTIASDMMLVLRTLIQSPSDEISQPQLAGVLHEMLAACRPSCAEPLAAGSYDILARHWITALPDKLDRNIAAHVIEASVANSTAATIVTLRESLKAGVDIDDAIEQLRDALERQDDESLP</sequence>
<organism evidence="1 2">
    <name type="scientific">Polyrhizophydium stewartii</name>
    <dbReference type="NCBI Taxonomy" id="2732419"/>
    <lineage>
        <taxon>Eukaryota</taxon>
        <taxon>Fungi</taxon>
        <taxon>Fungi incertae sedis</taxon>
        <taxon>Chytridiomycota</taxon>
        <taxon>Chytridiomycota incertae sedis</taxon>
        <taxon>Chytridiomycetes</taxon>
        <taxon>Rhizophydiales</taxon>
        <taxon>Rhizophydiales incertae sedis</taxon>
        <taxon>Polyrhizophydium</taxon>
    </lineage>
</organism>
<dbReference type="Proteomes" id="UP001527925">
    <property type="component" value="Unassembled WGS sequence"/>
</dbReference>
<gene>
    <name evidence="1" type="ORF">HK105_206913</name>
</gene>